<organism evidence="2 3">
    <name type="scientific">Variovorax paradoxus</name>
    <dbReference type="NCBI Taxonomy" id="34073"/>
    <lineage>
        <taxon>Bacteria</taxon>
        <taxon>Pseudomonadati</taxon>
        <taxon>Pseudomonadota</taxon>
        <taxon>Betaproteobacteria</taxon>
        <taxon>Burkholderiales</taxon>
        <taxon>Comamonadaceae</taxon>
        <taxon>Variovorax</taxon>
    </lineage>
</organism>
<dbReference type="Pfam" id="PF11745">
    <property type="entry name" value="DUF3304"/>
    <property type="match status" value="1"/>
</dbReference>
<name>A0A5Q0M2R5_VARPD</name>
<protein>
    <submittedName>
        <fullName evidence="2">DUF3304 domain-containing protein</fullName>
    </submittedName>
</protein>
<evidence type="ECO:0000313" key="3">
    <source>
        <dbReference type="Proteomes" id="UP000326780"/>
    </source>
</evidence>
<reference evidence="2 3" key="1">
    <citation type="submission" date="2019-10" db="EMBL/GenBank/DDBJ databases">
        <title>Complete genome sequence of Variovorax paradoxus 5C-2.</title>
        <authorList>
            <person name="Gogoleva N.E."/>
            <person name="Balkin A.S."/>
        </authorList>
    </citation>
    <scope>NUCLEOTIDE SEQUENCE [LARGE SCALE GENOMIC DNA]</scope>
    <source>
        <strain evidence="2 3">5C-2</strain>
    </source>
</reference>
<accession>A0A5Q0M2R5</accession>
<feature type="signal peptide" evidence="1">
    <location>
        <begin position="1"/>
        <end position="21"/>
    </location>
</feature>
<feature type="chain" id="PRO_5024804116" evidence="1">
    <location>
        <begin position="22"/>
        <end position="162"/>
    </location>
</feature>
<sequence length="162" mass="17595">MKRTTTLALCALALLTLPLAACSSKKPATESYSANISAYNHTQDYIHEFYVDGAGGGNSYPYGGGGSFVCCISFPAKWRAGLNATVKWTTSSGIPGDKRPDAIKPRWHEKVVPIEKYDEPGGLLNVHFLPNNEVRLIISNKRAGAKDYPGPASPVKPADWKW</sequence>
<proteinExistence type="predicted"/>
<evidence type="ECO:0000256" key="1">
    <source>
        <dbReference type="SAM" id="SignalP"/>
    </source>
</evidence>
<keyword evidence="1" id="KW-0732">Signal</keyword>
<dbReference type="Proteomes" id="UP000326780">
    <property type="component" value="Chromosome"/>
</dbReference>
<dbReference type="EMBL" id="CP045644">
    <property type="protein sequence ID" value="QFZ82772.1"/>
    <property type="molecule type" value="Genomic_DNA"/>
</dbReference>
<dbReference type="InterPro" id="IPR021733">
    <property type="entry name" value="DUF3304"/>
</dbReference>
<dbReference type="AlphaFoldDB" id="A0A5Q0M2R5"/>
<evidence type="ECO:0000313" key="2">
    <source>
        <dbReference type="EMBL" id="QFZ82772.1"/>
    </source>
</evidence>
<dbReference type="RefSeq" id="WP_153281585.1">
    <property type="nucleotide sequence ID" value="NZ_CP045644.1"/>
</dbReference>
<gene>
    <name evidence="2" type="ORF">GFK26_08355</name>
</gene>